<dbReference type="AlphaFoldDB" id="A0A9W7BQG8"/>
<evidence type="ECO:0000256" key="4">
    <source>
        <dbReference type="SAM" id="SignalP"/>
    </source>
</evidence>
<reference evidence="6" key="1">
    <citation type="journal article" date="2023" name="Commun. Biol.">
        <title>Genome analysis of Parmales, the sister group of diatoms, reveals the evolutionary specialization of diatoms from phago-mixotrophs to photoautotrophs.</title>
        <authorList>
            <person name="Ban H."/>
            <person name="Sato S."/>
            <person name="Yoshikawa S."/>
            <person name="Yamada K."/>
            <person name="Nakamura Y."/>
            <person name="Ichinomiya M."/>
            <person name="Sato N."/>
            <person name="Blanc-Mathieu R."/>
            <person name="Endo H."/>
            <person name="Kuwata A."/>
            <person name="Ogata H."/>
        </authorList>
    </citation>
    <scope>NUCLEOTIDE SEQUENCE [LARGE SCALE GENOMIC DNA]</scope>
    <source>
        <strain evidence="6">NIES 3701</strain>
    </source>
</reference>
<evidence type="ECO:0000256" key="3">
    <source>
        <dbReference type="SAM" id="MobiDB-lite"/>
    </source>
</evidence>
<keyword evidence="4" id="KW-0732">Signal</keyword>
<dbReference type="Proteomes" id="UP001165085">
    <property type="component" value="Unassembled WGS sequence"/>
</dbReference>
<protein>
    <recommendedName>
        <fullName evidence="7">S-adenosyl-L-methionine-dependent methyltransferase</fullName>
    </recommendedName>
</protein>
<keyword evidence="2" id="KW-0808">Transferase</keyword>
<comment type="caution">
    <text evidence="5">The sequence shown here is derived from an EMBL/GenBank/DDBJ whole genome shotgun (WGS) entry which is preliminary data.</text>
</comment>
<feature type="region of interest" description="Disordered" evidence="3">
    <location>
        <begin position="40"/>
        <end position="60"/>
    </location>
</feature>
<keyword evidence="1" id="KW-0489">Methyltransferase</keyword>
<evidence type="ECO:0000313" key="5">
    <source>
        <dbReference type="EMBL" id="GMH92205.1"/>
    </source>
</evidence>
<dbReference type="InterPro" id="IPR007213">
    <property type="entry name" value="Ppm1/Ppm2/Tcmp"/>
</dbReference>
<dbReference type="GO" id="GO:0008168">
    <property type="term" value="F:methyltransferase activity"/>
    <property type="evidence" value="ECO:0007669"/>
    <property type="project" value="UniProtKB-KW"/>
</dbReference>
<dbReference type="Gene3D" id="3.40.50.150">
    <property type="entry name" value="Vaccinia Virus protein VP39"/>
    <property type="match status" value="1"/>
</dbReference>
<proteinExistence type="predicted"/>
<dbReference type="GO" id="GO:0032259">
    <property type="term" value="P:methylation"/>
    <property type="evidence" value="ECO:0007669"/>
    <property type="project" value="UniProtKB-KW"/>
</dbReference>
<dbReference type="SUPFAM" id="SSF53335">
    <property type="entry name" value="S-adenosyl-L-methionine-dependent methyltransferases"/>
    <property type="match status" value="1"/>
</dbReference>
<sequence>MSLGSLPPFSTSPAINIVTMNVIFTLLALIVSAEAFSASTPPPGAPPTSKGPPGAPPPPTRVQRVLDATFNAAFSGLYLFDRSGVKDSSKNLRVLWTRALLDRQGRLEDSVAFQLLPRGTRRIISWPFTKAWRLTSKYDWIVDRTNFIDSEVDAFLEEFKEGERQVVLLGSGYDTRSMRYISEGLKFIEVDLPDVIATKIKLVNRYVGPRRGEISDVAYVPFDLNGAAGVSLVDTLTKKGGLSLDVPTLVVCEAVMFYLAPPAAKAAFADLFSKNFAKYVIVDNLAKLGVTPGGPPTPNVHEERCKKWVEEENDKIVTKHDEIWNGAIHFVAAESRK</sequence>
<dbReference type="OrthoDB" id="203237at2759"/>
<evidence type="ECO:0000313" key="6">
    <source>
        <dbReference type="Proteomes" id="UP001165085"/>
    </source>
</evidence>
<dbReference type="EMBL" id="BRXY01000395">
    <property type="protein sequence ID" value="GMH92205.1"/>
    <property type="molecule type" value="Genomic_DNA"/>
</dbReference>
<dbReference type="PANTHER" id="PTHR43619">
    <property type="entry name" value="S-ADENOSYL-L-METHIONINE-DEPENDENT METHYLTRANSFERASE YKTD-RELATED"/>
    <property type="match status" value="1"/>
</dbReference>
<organism evidence="5 6">
    <name type="scientific">Triparma strigata</name>
    <dbReference type="NCBI Taxonomy" id="1606541"/>
    <lineage>
        <taxon>Eukaryota</taxon>
        <taxon>Sar</taxon>
        <taxon>Stramenopiles</taxon>
        <taxon>Ochrophyta</taxon>
        <taxon>Bolidophyceae</taxon>
        <taxon>Parmales</taxon>
        <taxon>Triparmaceae</taxon>
        <taxon>Triparma</taxon>
    </lineage>
</organism>
<evidence type="ECO:0000256" key="1">
    <source>
        <dbReference type="ARBA" id="ARBA00022603"/>
    </source>
</evidence>
<dbReference type="Pfam" id="PF04072">
    <property type="entry name" value="LCM"/>
    <property type="match status" value="1"/>
</dbReference>
<feature type="signal peptide" evidence="4">
    <location>
        <begin position="1"/>
        <end position="35"/>
    </location>
</feature>
<keyword evidence="6" id="KW-1185">Reference proteome</keyword>
<evidence type="ECO:0000256" key="2">
    <source>
        <dbReference type="ARBA" id="ARBA00022679"/>
    </source>
</evidence>
<gene>
    <name evidence="5" type="ORF">TrST_g6617</name>
</gene>
<dbReference type="InterPro" id="IPR029063">
    <property type="entry name" value="SAM-dependent_MTases_sf"/>
</dbReference>
<name>A0A9W7BQG8_9STRA</name>
<dbReference type="PANTHER" id="PTHR43619:SF2">
    <property type="entry name" value="S-ADENOSYL-L-METHIONINE-DEPENDENT METHYLTRANSFERASES SUPERFAMILY PROTEIN"/>
    <property type="match status" value="1"/>
</dbReference>
<feature type="chain" id="PRO_5040993282" description="S-adenosyl-L-methionine-dependent methyltransferase" evidence="4">
    <location>
        <begin position="36"/>
        <end position="337"/>
    </location>
</feature>
<accession>A0A9W7BQG8</accession>
<evidence type="ECO:0008006" key="7">
    <source>
        <dbReference type="Google" id="ProtNLM"/>
    </source>
</evidence>